<dbReference type="PANTHER" id="PTHR11787:SF4">
    <property type="entry name" value="CHM, RAB ESCORT PROTEIN 1"/>
    <property type="match status" value="1"/>
</dbReference>
<gene>
    <name evidence="2" type="ORF">ILEXP_LOCUS16027</name>
</gene>
<dbReference type="Pfam" id="PF00996">
    <property type="entry name" value="GDI"/>
    <property type="match status" value="1"/>
</dbReference>
<keyword evidence="3" id="KW-1185">Reference proteome</keyword>
<sequence length="106" mass="11473">MADYDQENVEVCKDVVKTKEGISCLALYHSSVGRFPNALGALIYPVHGQGELPQVFCRHAAVKGSLYVLRMAVNALLIDKASNSCKGVKIASGLELSSHQLCILNR</sequence>
<reference evidence="2 3" key="1">
    <citation type="submission" date="2024-02" db="EMBL/GenBank/DDBJ databases">
        <authorList>
            <person name="Vignale AGUSTIN F."/>
            <person name="Sosa J E."/>
            <person name="Modenutti C."/>
        </authorList>
    </citation>
    <scope>NUCLEOTIDE SEQUENCE [LARGE SCALE GENOMIC DNA]</scope>
</reference>
<dbReference type="Gene3D" id="3.50.50.60">
    <property type="entry name" value="FAD/NAD(P)-binding domain"/>
    <property type="match status" value="1"/>
</dbReference>
<dbReference type="AlphaFoldDB" id="A0ABC8RSY0"/>
<dbReference type="Proteomes" id="UP001642360">
    <property type="component" value="Unassembled WGS sequence"/>
</dbReference>
<dbReference type="InterPro" id="IPR036188">
    <property type="entry name" value="FAD/NAD-bd_sf"/>
</dbReference>
<proteinExistence type="inferred from homology"/>
<dbReference type="SUPFAM" id="SSF51905">
    <property type="entry name" value="FAD/NAD(P)-binding domain"/>
    <property type="match status" value="1"/>
</dbReference>
<accession>A0ABC8RSY0</accession>
<organism evidence="2 3">
    <name type="scientific">Ilex paraguariensis</name>
    <name type="common">yerba mate</name>
    <dbReference type="NCBI Taxonomy" id="185542"/>
    <lineage>
        <taxon>Eukaryota</taxon>
        <taxon>Viridiplantae</taxon>
        <taxon>Streptophyta</taxon>
        <taxon>Embryophyta</taxon>
        <taxon>Tracheophyta</taxon>
        <taxon>Spermatophyta</taxon>
        <taxon>Magnoliopsida</taxon>
        <taxon>eudicotyledons</taxon>
        <taxon>Gunneridae</taxon>
        <taxon>Pentapetalae</taxon>
        <taxon>asterids</taxon>
        <taxon>campanulids</taxon>
        <taxon>Aquifoliales</taxon>
        <taxon>Aquifoliaceae</taxon>
        <taxon>Ilex</taxon>
    </lineage>
</organism>
<name>A0ABC8RSY0_9AQUA</name>
<evidence type="ECO:0000313" key="3">
    <source>
        <dbReference type="Proteomes" id="UP001642360"/>
    </source>
</evidence>
<evidence type="ECO:0000256" key="1">
    <source>
        <dbReference type="ARBA" id="ARBA00005593"/>
    </source>
</evidence>
<dbReference type="InterPro" id="IPR018203">
    <property type="entry name" value="GDP_dissociation_inhibitor"/>
</dbReference>
<dbReference type="EMBL" id="CAUOFW020001725">
    <property type="protein sequence ID" value="CAK9148098.1"/>
    <property type="molecule type" value="Genomic_DNA"/>
</dbReference>
<protein>
    <submittedName>
        <fullName evidence="2">Uncharacterized protein</fullName>
    </submittedName>
</protein>
<evidence type="ECO:0000313" key="2">
    <source>
        <dbReference type="EMBL" id="CAK9148098.1"/>
    </source>
</evidence>
<dbReference type="PANTHER" id="PTHR11787">
    <property type="entry name" value="RAB GDP-DISSOCIATION INHIBITOR"/>
    <property type="match status" value="1"/>
</dbReference>
<comment type="similarity">
    <text evidence="1">Belongs to the Rab GDI family.</text>
</comment>
<comment type="caution">
    <text evidence="2">The sequence shown here is derived from an EMBL/GenBank/DDBJ whole genome shotgun (WGS) entry which is preliminary data.</text>
</comment>